<dbReference type="Gene3D" id="2.60.40.10">
    <property type="entry name" value="Immunoglobulins"/>
    <property type="match status" value="2"/>
</dbReference>
<dbReference type="AlphaFoldDB" id="H8GSR5"/>
<name>H8GSR5_DEIGI</name>
<protein>
    <recommendedName>
        <fullName evidence="4">Bacterial Ig domain-containing protein</fullName>
    </recommendedName>
</protein>
<dbReference type="KEGG" id="dgo:DGo_CA0094"/>
<dbReference type="InterPro" id="IPR009282">
    <property type="entry name" value="DUF937"/>
</dbReference>
<dbReference type="PATRIC" id="fig|745776.4.peg.98"/>
<dbReference type="eggNOG" id="COG1388">
    <property type="taxonomic scope" value="Bacteria"/>
</dbReference>
<dbReference type="Proteomes" id="UP000007575">
    <property type="component" value="Chromosome"/>
</dbReference>
<sequence>MNIMQDLQTYFGAGAARLGEAAGLDPQAAARTLGTGVPRQLAALAAHAAAPGGRAQVQEEVDNLPAFGSVSEVLDDPAGAGHLEQAGALLAPVLLGSAAPTGEGGEARVLHMALPLLLSRLGRGGDVAQALAGAEATPLDLTTGLTAVGGAARAVTVPGLDTEPVQAAAPIPGPAVALTKDVGDAAPAAPARPGAAPAGAVAAAGALGTAGLLEFLRAQFSGKAADQIGRAGGFSAGTSSRAVAGALPVVLNALSNKGATEAGTAELLRQGEGFGRLTTPDGGLNTALLGDSAEMARLEGQGRGLLGGLFGNFEAMTGRLGTALGGSGASAGRLLALLTPLVLALLARHTQARSLGAAGLSTELTALGPQLPGLIPPGMGGLTALLGAGALAGSAAAAARAPEVAARAAPVSPVPPVVSAPSGAAPVNPDPVRPAPASPAAANRRAFPWWLIPLLLLLLLGGCWLVNRNNVAQTGAGTATTGAAAGSAAQGGGIVVTSPASGADLPAQAFTLSGTAPAGLSLRIEDQGQEVATATADASGNWSADLPAPTPGEHTYSVIGGEGVRSEFKVNVTGDGSAPGTEGTGSAGGTGTPETTSTSAGSGTGAAGTTAQTAAFSQPASGAQVAASGLSLSGTGPAGQSYEVLEDGTSIGNVTVGTDGTWTLAVPAAAPGSKTYVLRGADGQEVARLPLTVTGGAAAGGAACTEALTVSLKDGETVSAPYRFGGVGSGEGYTVTVKRGERVIGTRTVALGDGCAWSYTSNPGGRSGSRSQVTYEVRPRGAAASQPAEARLTLTVRN</sequence>
<dbReference type="Pfam" id="PF06078">
    <property type="entry name" value="DUF937"/>
    <property type="match status" value="2"/>
</dbReference>
<feature type="compositionally biased region" description="Gly residues" evidence="1">
    <location>
        <begin position="582"/>
        <end position="591"/>
    </location>
</feature>
<dbReference type="HOGENOM" id="CLU_389196_0_0_0"/>
<evidence type="ECO:0000256" key="1">
    <source>
        <dbReference type="SAM" id="MobiDB-lite"/>
    </source>
</evidence>
<gene>
    <name evidence="2" type="ordered locus">DGo_CA0094</name>
</gene>
<keyword evidence="3" id="KW-1185">Reference proteome</keyword>
<feature type="compositionally biased region" description="Polar residues" evidence="1">
    <location>
        <begin position="531"/>
        <end position="542"/>
    </location>
</feature>
<feature type="region of interest" description="Disordered" evidence="1">
    <location>
        <begin position="570"/>
        <end position="615"/>
    </location>
</feature>
<evidence type="ECO:0000313" key="3">
    <source>
        <dbReference type="Proteomes" id="UP000007575"/>
    </source>
</evidence>
<dbReference type="STRING" id="745776.DGo_CA0094"/>
<feature type="compositionally biased region" description="Low complexity" evidence="1">
    <location>
        <begin position="592"/>
        <end position="615"/>
    </location>
</feature>
<dbReference type="OrthoDB" id="53198at2"/>
<dbReference type="InterPro" id="IPR013783">
    <property type="entry name" value="Ig-like_fold"/>
</dbReference>
<dbReference type="RefSeq" id="WP_014683504.1">
    <property type="nucleotide sequence ID" value="NC_017790.1"/>
</dbReference>
<evidence type="ECO:0008006" key="4">
    <source>
        <dbReference type="Google" id="ProtNLM"/>
    </source>
</evidence>
<organism evidence="2 3">
    <name type="scientific">Deinococcus gobiensis (strain DSM 21396 / JCM 16679 / CGMCC 1.7299 / I-0)</name>
    <dbReference type="NCBI Taxonomy" id="745776"/>
    <lineage>
        <taxon>Bacteria</taxon>
        <taxon>Thermotogati</taxon>
        <taxon>Deinococcota</taxon>
        <taxon>Deinococci</taxon>
        <taxon>Deinococcales</taxon>
        <taxon>Deinococcaceae</taxon>
        <taxon>Deinococcus</taxon>
    </lineage>
</organism>
<evidence type="ECO:0000313" key="2">
    <source>
        <dbReference type="EMBL" id="AFD24021.1"/>
    </source>
</evidence>
<accession>H8GSR5</accession>
<reference evidence="2 3" key="1">
    <citation type="journal article" date="2012" name="PLoS ONE">
        <title>Genome sequence and transcriptome analysis of the radioresistant bacterium Deinococcus gobiensis: insights into the extreme environmental adaptations.</title>
        <authorList>
            <person name="Yuan M."/>
            <person name="Chen M."/>
            <person name="Zhang W."/>
            <person name="Lu W."/>
            <person name="Wang J."/>
            <person name="Yang M."/>
            <person name="Zhao P."/>
            <person name="Tang R."/>
            <person name="Li X."/>
            <person name="Hao Y."/>
            <person name="Zhou Z."/>
            <person name="Zhan Y."/>
            <person name="Yu H."/>
            <person name="Teng C."/>
            <person name="Yan Y."/>
            <person name="Ping S."/>
            <person name="Wang Y."/>
            <person name="Lin M."/>
        </authorList>
    </citation>
    <scope>NUCLEOTIDE SEQUENCE [LARGE SCALE GENOMIC DNA]</scope>
    <source>
        <strain evidence="2 3">I-0</strain>
    </source>
</reference>
<feature type="region of interest" description="Disordered" evidence="1">
    <location>
        <begin position="531"/>
        <end position="553"/>
    </location>
</feature>
<dbReference type="EMBL" id="CP002191">
    <property type="protein sequence ID" value="AFD24021.1"/>
    <property type="molecule type" value="Genomic_DNA"/>
</dbReference>
<proteinExistence type="predicted"/>